<reference evidence="3 4" key="1">
    <citation type="submission" date="2024-10" db="EMBL/GenBank/DDBJ databases">
        <title>The Natural Products Discovery Center: Release of the First 8490 Sequenced Strains for Exploring Actinobacteria Biosynthetic Diversity.</title>
        <authorList>
            <person name="Kalkreuter E."/>
            <person name="Kautsar S.A."/>
            <person name="Yang D."/>
            <person name="Bader C.D."/>
            <person name="Teijaro C.N."/>
            <person name="Fluegel L."/>
            <person name="Davis C.M."/>
            <person name="Simpson J.R."/>
            <person name="Lauterbach L."/>
            <person name="Steele A.D."/>
            <person name="Gui C."/>
            <person name="Meng S."/>
            <person name="Li G."/>
            <person name="Viehrig K."/>
            <person name="Ye F."/>
            <person name="Su P."/>
            <person name="Kiefer A.F."/>
            <person name="Nichols A."/>
            <person name="Cepeda A.J."/>
            <person name="Yan W."/>
            <person name="Fan B."/>
            <person name="Jiang Y."/>
            <person name="Adhikari A."/>
            <person name="Zheng C.-J."/>
            <person name="Schuster L."/>
            <person name="Cowan T.M."/>
            <person name="Smanski M.J."/>
            <person name="Chevrette M.G."/>
            <person name="De Carvalho L.P.S."/>
            <person name="Shen B."/>
        </authorList>
    </citation>
    <scope>NUCLEOTIDE SEQUENCE [LARGE SCALE GENOMIC DNA]</scope>
    <source>
        <strain evidence="3 4">NPDC053399</strain>
    </source>
</reference>
<dbReference type="PANTHER" id="PTHR48081:SF8">
    <property type="entry name" value="ALPHA_BETA HYDROLASE FOLD-3 DOMAIN-CONTAINING PROTEIN-RELATED"/>
    <property type="match status" value="1"/>
</dbReference>
<keyword evidence="1 3" id="KW-0378">Hydrolase</keyword>
<evidence type="ECO:0000256" key="1">
    <source>
        <dbReference type="ARBA" id="ARBA00022801"/>
    </source>
</evidence>
<dbReference type="GO" id="GO:0016787">
    <property type="term" value="F:hydrolase activity"/>
    <property type="evidence" value="ECO:0007669"/>
    <property type="project" value="UniProtKB-KW"/>
</dbReference>
<dbReference type="EMBL" id="JBITYG010000004">
    <property type="protein sequence ID" value="MFI9101810.1"/>
    <property type="molecule type" value="Genomic_DNA"/>
</dbReference>
<keyword evidence="4" id="KW-1185">Reference proteome</keyword>
<accession>A0ABW8C5V2</accession>
<dbReference type="InterPro" id="IPR029058">
    <property type="entry name" value="AB_hydrolase_fold"/>
</dbReference>
<feature type="domain" description="Alpha/beta hydrolase fold-3" evidence="2">
    <location>
        <begin position="84"/>
        <end position="288"/>
    </location>
</feature>
<dbReference type="Pfam" id="PF07859">
    <property type="entry name" value="Abhydrolase_3"/>
    <property type="match status" value="1"/>
</dbReference>
<comment type="caution">
    <text evidence="3">The sequence shown here is derived from an EMBL/GenBank/DDBJ whole genome shotgun (WGS) entry which is preliminary data.</text>
</comment>
<dbReference type="Gene3D" id="3.40.50.1820">
    <property type="entry name" value="alpha/beta hydrolase"/>
    <property type="match status" value="1"/>
</dbReference>
<dbReference type="RefSeq" id="WP_399648685.1">
    <property type="nucleotide sequence ID" value="NZ_JBITYG010000004.1"/>
</dbReference>
<gene>
    <name evidence="3" type="ORF">ACIGXA_14925</name>
</gene>
<dbReference type="SUPFAM" id="SSF53474">
    <property type="entry name" value="alpha/beta-Hydrolases"/>
    <property type="match status" value="1"/>
</dbReference>
<dbReference type="InterPro" id="IPR013094">
    <property type="entry name" value="AB_hydrolase_3"/>
</dbReference>
<sequence length="312" mass="34153">MFGNDPKIDLLPALTARAFQMMFRPMFKLQYSSPQVQFATKDVAKPTRITIPTRHGEIRALLYSPTDEDVAAQRAAGRRPPVHLILHGGAFIVGVPQQEDNVARYLASEVGGYVVVPDYDTAPKVRFPVSEEQAYDIFRWIQSAGAAHGWDGERVSVGGPSSGGKLVLTLTQMAIDAGDPLPVAISVEFGLSDPFRPNSARTSAKARPVVAPSLMDLTRSTYFKGADPRSPLTAPLRYDRLAEFPPTLILTAEHDTLRHEMNELADELAAKGVPVTHREFAGVDHGFTHVKPVEVAREAITMIGDLLRKTYA</sequence>
<proteinExistence type="predicted"/>
<name>A0ABW8C5V2_9ACTN</name>
<evidence type="ECO:0000259" key="2">
    <source>
        <dbReference type="Pfam" id="PF07859"/>
    </source>
</evidence>
<organism evidence="3 4">
    <name type="scientific">Streptomyces fildesensis</name>
    <dbReference type="NCBI Taxonomy" id="375757"/>
    <lineage>
        <taxon>Bacteria</taxon>
        <taxon>Bacillati</taxon>
        <taxon>Actinomycetota</taxon>
        <taxon>Actinomycetes</taxon>
        <taxon>Kitasatosporales</taxon>
        <taxon>Streptomycetaceae</taxon>
        <taxon>Streptomyces</taxon>
    </lineage>
</organism>
<dbReference type="Proteomes" id="UP001614394">
    <property type="component" value="Unassembled WGS sequence"/>
</dbReference>
<dbReference type="InterPro" id="IPR050300">
    <property type="entry name" value="GDXG_lipolytic_enzyme"/>
</dbReference>
<protein>
    <submittedName>
        <fullName evidence="3">Alpha/beta hydrolase</fullName>
    </submittedName>
</protein>
<evidence type="ECO:0000313" key="3">
    <source>
        <dbReference type="EMBL" id="MFI9101810.1"/>
    </source>
</evidence>
<dbReference type="PANTHER" id="PTHR48081">
    <property type="entry name" value="AB HYDROLASE SUPERFAMILY PROTEIN C4A8.06C"/>
    <property type="match status" value="1"/>
</dbReference>
<evidence type="ECO:0000313" key="4">
    <source>
        <dbReference type="Proteomes" id="UP001614394"/>
    </source>
</evidence>